<dbReference type="EMBL" id="JAJSOF020000003">
    <property type="protein sequence ID" value="KAJ4448701.1"/>
    <property type="molecule type" value="Genomic_DNA"/>
</dbReference>
<feature type="transmembrane region" description="Helical" evidence="1">
    <location>
        <begin position="526"/>
        <end position="546"/>
    </location>
</feature>
<evidence type="ECO:0000313" key="3">
    <source>
        <dbReference type="Proteomes" id="UP001148838"/>
    </source>
</evidence>
<organism evidence="2 3">
    <name type="scientific">Periplaneta americana</name>
    <name type="common">American cockroach</name>
    <name type="synonym">Blatta americana</name>
    <dbReference type="NCBI Taxonomy" id="6978"/>
    <lineage>
        <taxon>Eukaryota</taxon>
        <taxon>Metazoa</taxon>
        <taxon>Ecdysozoa</taxon>
        <taxon>Arthropoda</taxon>
        <taxon>Hexapoda</taxon>
        <taxon>Insecta</taxon>
        <taxon>Pterygota</taxon>
        <taxon>Neoptera</taxon>
        <taxon>Polyneoptera</taxon>
        <taxon>Dictyoptera</taxon>
        <taxon>Blattodea</taxon>
        <taxon>Blattoidea</taxon>
        <taxon>Blattidae</taxon>
        <taxon>Blattinae</taxon>
        <taxon>Periplaneta</taxon>
    </lineage>
</organism>
<keyword evidence="1" id="KW-0472">Membrane</keyword>
<proteinExistence type="predicted"/>
<dbReference type="Proteomes" id="UP001148838">
    <property type="component" value="Unassembled WGS sequence"/>
</dbReference>
<accession>A0ABQ8TRF2</accession>
<reference evidence="2 3" key="1">
    <citation type="journal article" date="2022" name="Allergy">
        <title>Genome assembly and annotation of Periplaneta americana reveal a comprehensive cockroach allergen profile.</title>
        <authorList>
            <person name="Wang L."/>
            <person name="Xiong Q."/>
            <person name="Saelim N."/>
            <person name="Wang L."/>
            <person name="Nong W."/>
            <person name="Wan A.T."/>
            <person name="Shi M."/>
            <person name="Liu X."/>
            <person name="Cao Q."/>
            <person name="Hui J.H.L."/>
            <person name="Sookrung N."/>
            <person name="Leung T.F."/>
            <person name="Tungtrongchitr A."/>
            <person name="Tsui S.K.W."/>
        </authorList>
    </citation>
    <scope>NUCLEOTIDE SEQUENCE [LARGE SCALE GENOMIC DNA]</scope>
    <source>
        <strain evidence="2">PWHHKU_190912</strain>
    </source>
</reference>
<sequence length="547" mass="62919">MLQGLSANIKLPESHQDLSHALLAVSERFFTNGKSVVFSVPVRSELRYVSPGNSDVKQYYGDVQEVTVTQNSLCNAYNSSFKIEMFSAAYKSYIPPRGHKYIFSEIRTEGVNTVLEYLHVLGHWSVFVSPAINSSILLREEECQNFIFTVNYKNNDLTKLDKEISQQIQFQTENKLRNPSGHFIVVVMGDPGKKKVARKIFKCFFHRKYFDTVVILRDPESRDINIFYPNTFCSTFPEPALFGIWIQDKERGMLFQNPDFNKEHIEQNLTDCCFRVQYTFTDPFVILDPMDPFSTKKEGLDVTLLQIFTNVFGVSNKNCGSRSVNITIANNMVKLYFTHLDHFDLTTSYFTRRYKFFVPIAQMYPRWASLTRVFTPLAWNYTMLFDDVDTLLAYSSVHEIENRSYISLSSIDVVTIAFLSEHAAVMTNEDFFMYYSKKLCGSTEPPVYHKFSGEAIQMHVQMVVYGGRYLFSKFNQVLGRLVQAGIPLKIMSDITDPLGHLGISRAAVDLSEEYVPMSLSIMQSPFIFLFLGLFLSLIAFLCETLYH</sequence>
<keyword evidence="3" id="KW-1185">Reference proteome</keyword>
<name>A0ABQ8TRF2_PERAM</name>
<protein>
    <submittedName>
        <fullName evidence="2">Uncharacterized protein</fullName>
    </submittedName>
</protein>
<keyword evidence="1" id="KW-1133">Transmembrane helix</keyword>
<keyword evidence="1" id="KW-0812">Transmembrane</keyword>
<evidence type="ECO:0000313" key="2">
    <source>
        <dbReference type="EMBL" id="KAJ4448701.1"/>
    </source>
</evidence>
<gene>
    <name evidence="2" type="ORF">ANN_00091</name>
</gene>
<comment type="caution">
    <text evidence="2">The sequence shown here is derived from an EMBL/GenBank/DDBJ whole genome shotgun (WGS) entry which is preliminary data.</text>
</comment>
<evidence type="ECO:0000256" key="1">
    <source>
        <dbReference type="SAM" id="Phobius"/>
    </source>
</evidence>